<feature type="non-terminal residue" evidence="2">
    <location>
        <position position="56"/>
    </location>
</feature>
<evidence type="ECO:0000256" key="1">
    <source>
        <dbReference type="ARBA" id="ARBA00023125"/>
    </source>
</evidence>
<dbReference type="EMBL" id="JABEQF010000034">
    <property type="protein sequence ID" value="MBB2191986.1"/>
    <property type="molecule type" value="Genomic_DNA"/>
</dbReference>
<comment type="caution">
    <text evidence="2">The sequence shown here is derived from an EMBL/GenBank/DDBJ whole genome shotgun (WGS) entry which is preliminary data.</text>
</comment>
<protein>
    <submittedName>
        <fullName evidence="2">Uncharacterized protein</fullName>
    </submittedName>
</protein>
<dbReference type="InterPro" id="IPR010998">
    <property type="entry name" value="Integrase_recombinase_N"/>
</dbReference>
<name>A0A7W4PIC5_9PROT</name>
<evidence type="ECO:0000313" key="2">
    <source>
        <dbReference type="EMBL" id="MBB2191986.1"/>
    </source>
</evidence>
<dbReference type="SUPFAM" id="SSF47823">
    <property type="entry name" value="lambda integrase-like, N-terminal domain"/>
    <property type="match status" value="1"/>
</dbReference>
<reference evidence="2 3" key="1">
    <citation type="submission" date="2020-04" db="EMBL/GenBank/DDBJ databases">
        <title>Description of novel Gluconacetobacter.</title>
        <authorList>
            <person name="Sombolestani A."/>
        </authorList>
    </citation>
    <scope>NUCLEOTIDE SEQUENCE [LARGE SCALE GENOMIC DNA]</scope>
    <source>
        <strain evidence="2 3">LMG 21311</strain>
    </source>
</reference>
<sequence>MTGSAESPAPCPANYAIGWAAFAAWCAARALPPLPVDQAAAAWLNARAREGRARSS</sequence>
<dbReference type="Proteomes" id="UP000555756">
    <property type="component" value="Unassembled WGS sequence"/>
</dbReference>
<evidence type="ECO:0000313" key="3">
    <source>
        <dbReference type="Proteomes" id="UP000555756"/>
    </source>
</evidence>
<keyword evidence="3" id="KW-1185">Reference proteome</keyword>
<proteinExistence type="predicted"/>
<dbReference type="GO" id="GO:0003677">
    <property type="term" value="F:DNA binding"/>
    <property type="evidence" value="ECO:0007669"/>
    <property type="project" value="UniProtKB-KW"/>
</dbReference>
<organism evidence="2 3">
    <name type="scientific">Gluconacetobacter azotocaptans</name>
    <dbReference type="NCBI Taxonomy" id="142834"/>
    <lineage>
        <taxon>Bacteria</taxon>
        <taxon>Pseudomonadati</taxon>
        <taxon>Pseudomonadota</taxon>
        <taxon>Alphaproteobacteria</taxon>
        <taxon>Acetobacterales</taxon>
        <taxon>Acetobacteraceae</taxon>
        <taxon>Gluconacetobacter</taxon>
    </lineage>
</organism>
<dbReference type="Gene3D" id="1.10.150.130">
    <property type="match status" value="1"/>
</dbReference>
<accession>A0A7W4PIC5</accession>
<gene>
    <name evidence="2" type="ORF">HLH34_18815</name>
</gene>
<dbReference type="AlphaFoldDB" id="A0A7W4PIC5"/>
<keyword evidence="1" id="KW-0238">DNA-binding</keyword>